<gene>
    <name evidence="1" type="ORF">MLIT_46160</name>
</gene>
<protein>
    <submittedName>
        <fullName evidence="1">Uncharacterized protein</fullName>
    </submittedName>
</protein>
<dbReference type="AlphaFoldDB" id="A0AAD1IPS5"/>
<sequence>MMAEPADDSYPEAWTPPHVREMRAVSEAVEQYVANLSDEQFADLAARTRPGVV</sequence>
<evidence type="ECO:0000313" key="1">
    <source>
        <dbReference type="EMBL" id="BBY19024.1"/>
    </source>
</evidence>
<dbReference type="EMBL" id="AP022586">
    <property type="protein sequence ID" value="BBY19024.1"/>
    <property type="molecule type" value="Genomic_DNA"/>
</dbReference>
<keyword evidence="2" id="KW-1185">Reference proteome</keyword>
<dbReference type="RefSeq" id="WP_163687757.1">
    <property type="nucleotide sequence ID" value="NZ_AP022586.1"/>
</dbReference>
<organism evidence="1 2">
    <name type="scientific">Mycolicibacterium litorale</name>
    <dbReference type="NCBI Taxonomy" id="758802"/>
    <lineage>
        <taxon>Bacteria</taxon>
        <taxon>Bacillati</taxon>
        <taxon>Actinomycetota</taxon>
        <taxon>Actinomycetes</taxon>
        <taxon>Mycobacteriales</taxon>
        <taxon>Mycobacteriaceae</taxon>
        <taxon>Mycolicibacterium</taxon>
    </lineage>
</organism>
<evidence type="ECO:0000313" key="2">
    <source>
        <dbReference type="Proteomes" id="UP000466607"/>
    </source>
</evidence>
<proteinExistence type="predicted"/>
<reference evidence="1 2" key="1">
    <citation type="journal article" date="2019" name="Emerg. Microbes Infect.">
        <title>Comprehensive subspecies identification of 175 nontuberculous mycobacteria species based on 7547 genomic profiles.</title>
        <authorList>
            <person name="Matsumoto Y."/>
            <person name="Kinjo T."/>
            <person name="Motooka D."/>
            <person name="Nabeya D."/>
            <person name="Jung N."/>
            <person name="Uechi K."/>
            <person name="Horii T."/>
            <person name="Iida T."/>
            <person name="Fujita J."/>
            <person name="Nakamura S."/>
        </authorList>
    </citation>
    <scope>NUCLEOTIDE SEQUENCE [LARGE SCALE GENOMIC DNA]</scope>
    <source>
        <strain evidence="1 2">JCM 17423</strain>
    </source>
</reference>
<accession>A0AAD1IPS5</accession>
<name>A0AAD1IPS5_9MYCO</name>
<dbReference type="Proteomes" id="UP000466607">
    <property type="component" value="Chromosome"/>
</dbReference>